<organism evidence="2 3">
    <name type="scientific">Ancylobacter novellus</name>
    <name type="common">Thiobacillus novellus</name>
    <dbReference type="NCBI Taxonomy" id="921"/>
    <lineage>
        <taxon>Bacteria</taxon>
        <taxon>Pseudomonadati</taxon>
        <taxon>Pseudomonadota</taxon>
        <taxon>Alphaproteobacteria</taxon>
        <taxon>Hyphomicrobiales</taxon>
        <taxon>Xanthobacteraceae</taxon>
        <taxon>Ancylobacter</taxon>
    </lineage>
</organism>
<keyword evidence="1" id="KW-0812">Transmembrane</keyword>
<name>A0A2W5SR94_ANCNO</name>
<dbReference type="PANTHER" id="PTHR41386">
    <property type="entry name" value="INTEGRAL MEMBRANE PROTEIN-RELATED"/>
    <property type="match status" value="1"/>
</dbReference>
<dbReference type="EMBL" id="QFQD01000004">
    <property type="protein sequence ID" value="PZQ85287.1"/>
    <property type="molecule type" value="Genomic_DNA"/>
</dbReference>
<accession>A0A2W5SR94</accession>
<proteinExistence type="predicted"/>
<keyword evidence="1" id="KW-1133">Transmembrane helix</keyword>
<feature type="transmembrane region" description="Helical" evidence="1">
    <location>
        <begin position="154"/>
        <end position="176"/>
    </location>
</feature>
<sequence length="240" mass="27474">MNPPKHRHNAAEPDHVCALSGQILSRRDGIRLDMIRPQLADHIRALHPGIAPDAYISRKALAKERAAYIAATLQAERGDLTQLDHDVIESLADNDILTQNVESEIDKDRTFGERAADHIASFGGSWTFIISFMVFICFWMTLNVAGLMGAFDPYPFILLNLVLSCIAALQAPVIMMSQKRQEAKDRLRSENDYRVNLKAELEIRHLHEKIDHMLTRQWERLAEIQSIQIELMEDLVQRRR</sequence>
<dbReference type="Pfam" id="PF06210">
    <property type="entry name" value="DUF1003"/>
    <property type="match status" value="1"/>
</dbReference>
<evidence type="ECO:0000313" key="3">
    <source>
        <dbReference type="Proteomes" id="UP000248887"/>
    </source>
</evidence>
<dbReference type="InterPro" id="IPR010406">
    <property type="entry name" value="DUF1003"/>
</dbReference>
<gene>
    <name evidence="2" type="ORF">DI549_02550</name>
</gene>
<dbReference type="AlphaFoldDB" id="A0A2W5SR94"/>
<dbReference type="PANTHER" id="PTHR41386:SF1">
    <property type="entry name" value="MEMBRANE PROTEIN"/>
    <property type="match status" value="1"/>
</dbReference>
<evidence type="ECO:0000256" key="1">
    <source>
        <dbReference type="SAM" id="Phobius"/>
    </source>
</evidence>
<protein>
    <recommendedName>
        <fullName evidence="4">DUF1003 domain-containing protein</fullName>
    </recommendedName>
</protein>
<feature type="transmembrane region" description="Helical" evidence="1">
    <location>
        <begin position="119"/>
        <end position="142"/>
    </location>
</feature>
<comment type="caution">
    <text evidence="2">The sequence shown here is derived from an EMBL/GenBank/DDBJ whole genome shotgun (WGS) entry which is preliminary data.</text>
</comment>
<reference evidence="2 3" key="1">
    <citation type="submission" date="2017-08" db="EMBL/GenBank/DDBJ databases">
        <title>Infants hospitalized years apart are colonized by the same room-sourced microbial strains.</title>
        <authorList>
            <person name="Brooks B."/>
            <person name="Olm M.R."/>
            <person name="Firek B.A."/>
            <person name="Baker R."/>
            <person name="Thomas B.C."/>
            <person name="Morowitz M.J."/>
            <person name="Banfield J.F."/>
        </authorList>
    </citation>
    <scope>NUCLEOTIDE SEQUENCE [LARGE SCALE GENOMIC DNA]</scope>
    <source>
        <strain evidence="2">S2_005_001_R2_27</strain>
    </source>
</reference>
<evidence type="ECO:0008006" key="4">
    <source>
        <dbReference type="Google" id="ProtNLM"/>
    </source>
</evidence>
<evidence type="ECO:0000313" key="2">
    <source>
        <dbReference type="EMBL" id="PZQ85287.1"/>
    </source>
</evidence>
<keyword evidence="1" id="KW-0472">Membrane</keyword>
<dbReference type="Proteomes" id="UP000248887">
    <property type="component" value="Unassembled WGS sequence"/>
</dbReference>